<evidence type="ECO:0000313" key="6">
    <source>
        <dbReference type="Proteomes" id="UP000565579"/>
    </source>
</evidence>
<dbReference type="PROSITE" id="PS50949">
    <property type="entry name" value="HTH_GNTR"/>
    <property type="match status" value="1"/>
</dbReference>
<dbReference type="SMART" id="SM00345">
    <property type="entry name" value="HTH_GNTR"/>
    <property type="match status" value="1"/>
</dbReference>
<dbReference type="SMART" id="SM00866">
    <property type="entry name" value="UTRA"/>
    <property type="match status" value="1"/>
</dbReference>
<dbReference type="PANTHER" id="PTHR44846:SF17">
    <property type="entry name" value="GNTR-FAMILY TRANSCRIPTIONAL REGULATOR"/>
    <property type="match status" value="1"/>
</dbReference>
<dbReference type="GO" id="GO:0045892">
    <property type="term" value="P:negative regulation of DNA-templated transcription"/>
    <property type="evidence" value="ECO:0007669"/>
    <property type="project" value="TreeGrafter"/>
</dbReference>
<dbReference type="CDD" id="cd07377">
    <property type="entry name" value="WHTH_GntR"/>
    <property type="match status" value="1"/>
</dbReference>
<evidence type="ECO:0000313" key="5">
    <source>
        <dbReference type="EMBL" id="MBB6556094.1"/>
    </source>
</evidence>
<dbReference type="InterPro" id="IPR036388">
    <property type="entry name" value="WH-like_DNA-bd_sf"/>
</dbReference>
<dbReference type="PANTHER" id="PTHR44846">
    <property type="entry name" value="MANNOSYL-D-GLYCERATE TRANSPORT/METABOLISM SYSTEM REPRESSOR MNGR-RELATED"/>
    <property type="match status" value="1"/>
</dbReference>
<dbReference type="InterPro" id="IPR028978">
    <property type="entry name" value="Chorismate_lyase_/UTRA_dom_sf"/>
</dbReference>
<dbReference type="InterPro" id="IPR000524">
    <property type="entry name" value="Tscrpt_reg_HTH_GntR"/>
</dbReference>
<dbReference type="InterPro" id="IPR036390">
    <property type="entry name" value="WH_DNA-bd_sf"/>
</dbReference>
<evidence type="ECO:0000256" key="3">
    <source>
        <dbReference type="ARBA" id="ARBA00023163"/>
    </source>
</evidence>
<dbReference type="GO" id="GO:0003700">
    <property type="term" value="F:DNA-binding transcription factor activity"/>
    <property type="evidence" value="ECO:0007669"/>
    <property type="project" value="InterPro"/>
</dbReference>
<dbReference type="EMBL" id="JACHMI010000001">
    <property type="protein sequence ID" value="MBB6556094.1"/>
    <property type="molecule type" value="Genomic_DNA"/>
</dbReference>
<dbReference type="Pfam" id="PF00392">
    <property type="entry name" value="GntR"/>
    <property type="match status" value="1"/>
</dbReference>
<dbReference type="GO" id="GO:0003677">
    <property type="term" value="F:DNA binding"/>
    <property type="evidence" value="ECO:0007669"/>
    <property type="project" value="UniProtKB-KW"/>
</dbReference>
<dbReference type="Pfam" id="PF07702">
    <property type="entry name" value="UTRA"/>
    <property type="match status" value="1"/>
</dbReference>
<dbReference type="Proteomes" id="UP000565579">
    <property type="component" value="Unassembled WGS sequence"/>
</dbReference>
<organism evidence="5 6">
    <name type="scientific">Nonomuraea rubra</name>
    <dbReference type="NCBI Taxonomy" id="46180"/>
    <lineage>
        <taxon>Bacteria</taxon>
        <taxon>Bacillati</taxon>
        <taxon>Actinomycetota</taxon>
        <taxon>Actinomycetes</taxon>
        <taxon>Streptosporangiales</taxon>
        <taxon>Streptosporangiaceae</taxon>
        <taxon>Nonomuraea</taxon>
    </lineage>
</organism>
<sequence length="247" mass="27495">MTAVVKEPDKSQHVAADLRDKVMTGFYEPGEALPSTARLVETYQVAASTVSKAVGILKEEGFLRGEVGRAVFVRNKQPFVVAATAYKEPSPRGYKYDLLQVAEVDPSKEVSQALRLAEGERVVVRKRLLLWDGDPVELSWSYYPLSFAAGTPLSRKAKIRGGAPQVLTDLGLSEKAFEDRVSVRQPLKEEIDALRLPASVPVFRQFRTVYTDNNRPVEVSVLIKGGHLFELLYHQPVLPEKDSTTNR</sequence>
<gene>
    <name evidence="5" type="ORF">HD593_010889</name>
</gene>
<dbReference type="SUPFAM" id="SSF64288">
    <property type="entry name" value="Chorismate lyase-like"/>
    <property type="match status" value="1"/>
</dbReference>
<accession>A0A7X0U602</accession>
<dbReference type="AlphaFoldDB" id="A0A7X0U602"/>
<dbReference type="Gene3D" id="1.10.10.10">
    <property type="entry name" value="Winged helix-like DNA-binding domain superfamily/Winged helix DNA-binding domain"/>
    <property type="match status" value="1"/>
</dbReference>
<name>A0A7X0U602_9ACTN</name>
<protein>
    <submittedName>
        <fullName evidence="5">GntR family transcriptional regulator</fullName>
    </submittedName>
</protein>
<reference evidence="5 6" key="1">
    <citation type="submission" date="2020-08" db="EMBL/GenBank/DDBJ databases">
        <title>Sequencing the genomes of 1000 actinobacteria strains.</title>
        <authorList>
            <person name="Klenk H.-P."/>
        </authorList>
    </citation>
    <scope>NUCLEOTIDE SEQUENCE [LARGE SCALE GENOMIC DNA]</scope>
    <source>
        <strain evidence="5 6">DSM 43768</strain>
    </source>
</reference>
<keyword evidence="1" id="KW-0805">Transcription regulation</keyword>
<feature type="domain" description="HTH gntR-type" evidence="4">
    <location>
        <begin position="8"/>
        <end position="76"/>
    </location>
</feature>
<proteinExistence type="predicted"/>
<keyword evidence="2" id="KW-0238">DNA-binding</keyword>
<dbReference type="RefSeq" id="WP_185110580.1">
    <property type="nucleotide sequence ID" value="NZ_BAAAXY010000078.1"/>
</dbReference>
<dbReference type="InterPro" id="IPR011663">
    <property type="entry name" value="UTRA"/>
</dbReference>
<dbReference type="SUPFAM" id="SSF46785">
    <property type="entry name" value="Winged helix' DNA-binding domain"/>
    <property type="match status" value="1"/>
</dbReference>
<dbReference type="Gene3D" id="3.40.1410.10">
    <property type="entry name" value="Chorismate lyase-like"/>
    <property type="match status" value="1"/>
</dbReference>
<comment type="caution">
    <text evidence="5">The sequence shown here is derived from an EMBL/GenBank/DDBJ whole genome shotgun (WGS) entry which is preliminary data.</text>
</comment>
<evidence type="ECO:0000256" key="2">
    <source>
        <dbReference type="ARBA" id="ARBA00023125"/>
    </source>
</evidence>
<keyword evidence="3" id="KW-0804">Transcription</keyword>
<keyword evidence="6" id="KW-1185">Reference proteome</keyword>
<evidence type="ECO:0000256" key="1">
    <source>
        <dbReference type="ARBA" id="ARBA00023015"/>
    </source>
</evidence>
<dbReference type="InterPro" id="IPR050679">
    <property type="entry name" value="Bact_HTH_transcr_reg"/>
</dbReference>
<evidence type="ECO:0000259" key="4">
    <source>
        <dbReference type="PROSITE" id="PS50949"/>
    </source>
</evidence>